<dbReference type="Gene3D" id="3.40.1440.10">
    <property type="entry name" value="GIY-YIG endonuclease"/>
    <property type="match status" value="1"/>
</dbReference>
<dbReference type="InterPro" id="IPR000305">
    <property type="entry name" value="GIY-YIG_endonuc"/>
</dbReference>
<name>A0A2H0BM93_9BACT</name>
<protein>
    <submittedName>
        <fullName evidence="3">Excinuclease ABC subunit C</fullName>
    </submittedName>
</protein>
<evidence type="ECO:0000256" key="1">
    <source>
        <dbReference type="ARBA" id="ARBA00007435"/>
    </source>
</evidence>
<dbReference type="AlphaFoldDB" id="A0A2H0BM93"/>
<evidence type="ECO:0000313" key="3">
    <source>
        <dbReference type="EMBL" id="PIP58140.1"/>
    </source>
</evidence>
<dbReference type="InterPro" id="IPR050190">
    <property type="entry name" value="UPF0213_domain"/>
</dbReference>
<dbReference type="PROSITE" id="PS50164">
    <property type="entry name" value="GIY_YIG"/>
    <property type="match status" value="1"/>
</dbReference>
<accession>A0A2H0BM93</accession>
<feature type="domain" description="GIY-YIG" evidence="2">
    <location>
        <begin position="1"/>
        <end position="81"/>
    </location>
</feature>
<comment type="similarity">
    <text evidence="1">Belongs to the UPF0213 family.</text>
</comment>
<evidence type="ECO:0000259" key="2">
    <source>
        <dbReference type="PROSITE" id="PS50164"/>
    </source>
</evidence>
<dbReference type="InterPro" id="IPR035901">
    <property type="entry name" value="GIY-YIG_endonuc_sf"/>
</dbReference>
<dbReference type="Pfam" id="PF01541">
    <property type="entry name" value="GIY-YIG"/>
    <property type="match status" value="1"/>
</dbReference>
<dbReference type="SUPFAM" id="SSF82771">
    <property type="entry name" value="GIY-YIG endonuclease"/>
    <property type="match status" value="1"/>
</dbReference>
<dbReference type="EMBL" id="PCSX01000029">
    <property type="protein sequence ID" value="PIP58140.1"/>
    <property type="molecule type" value="Genomic_DNA"/>
</dbReference>
<sequence length="83" mass="9964">MYYVYVLESSSKTLYVGYSHDLRRRILEHQNKKGGRTTKIKKSWRLIYYEAYIDQKDALGREKFLKGGSGRKYLHKQLKNFLV</sequence>
<organism evidence="3 4">
    <name type="scientific">Candidatus Vogelbacteria bacterium CG22_combo_CG10-13_8_21_14_all_37_9</name>
    <dbReference type="NCBI Taxonomy" id="1975046"/>
    <lineage>
        <taxon>Bacteria</taxon>
        <taxon>Candidatus Vogeliibacteriota</taxon>
    </lineage>
</organism>
<dbReference type="PANTHER" id="PTHR34477:SF1">
    <property type="entry name" value="UPF0213 PROTEIN YHBQ"/>
    <property type="match status" value="1"/>
</dbReference>
<dbReference type="PANTHER" id="PTHR34477">
    <property type="entry name" value="UPF0213 PROTEIN YHBQ"/>
    <property type="match status" value="1"/>
</dbReference>
<evidence type="ECO:0000313" key="4">
    <source>
        <dbReference type="Proteomes" id="UP000229334"/>
    </source>
</evidence>
<proteinExistence type="inferred from homology"/>
<dbReference type="Proteomes" id="UP000229334">
    <property type="component" value="Unassembled WGS sequence"/>
</dbReference>
<comment type="caution">
    <text evidence="3">The sequence shown here is derived from an EMBL/GenBank/DDBJ whole genome shotgun (WGS) entry which is preliminary data.</text>
</comment>
<reference evidence="3 4" key="1">
    <citation type="submission" date="2017-09" db="EMBL/GenBank/DDBJ databases">
        <title>Depth-based differentiation of microbial function through sediment-hosted aquifers and enrichment of novel symbionts in the deep terrestrial subsurface.</title>
        <authorList>
            <person name="Probst A.J."/>
            <person name="Ladd B."/>
            <person name="Jarett J.K."/>
            <person name="Geller-Mcgrath D.E."/>
            <person name="Sieber C.M."/>
            <person name="Emerson J.B."/>
            <person name="Anantharaman K."/>
            <person name="Thomas B.C."/>
            <person name="Malmstrom R."/>
            <person name="Stieglmeier M."/>
            <person name="Klingl A."/>
            <person name="Woyke T."/>
            <person name="Ryan C.M."/>
            <person name="Banfield J.F."/>
        </authorList>
    </citation>
    <scope>NUCLEOTIDE SEQUENCE [LARGE SCALE GENOMIC DNA]</scope>
    <source>
        <strain evidence="3">CG22_combo_CG10-13_8_21_14_all_37_9</strain>
    </source>
</reference>
<gene>
    <name evidence="3" type="ORF">COX02_01915</name>
</gene>